<feature type="domain" description="TNase-like" evidence="1">
    <location>
        <begin position="44"/>
        <end position="180"/>
    </location>
</feature>
<dbReference type="Gene3D" id="2.40.50.90">
    <property type="match status" value="1"/>
</dbReference>
<dbReference type="InterPro" id="IPR002071">
    <property type="entry name" value="Thermonucl_AS"/>
</dbReference>
<evidence type="ECO:0000259" key="1">
    <source>
        <dbReference type="PROSITE" id="PS50830"/>
    </source>
</evidence>
<dbReference type="EMBL" id="CP050127">
    <property type="protein sequence ID" value="QIP44029.1"/>
    <property type="molecule type" value="Genomic_DNA"/>
</dbReference>
<sequence>MSTGGAVKSRSHRPAAVIAAIGATLTLTACLPDPSSLTPSTVGPGIDGRVVRVVDGDTVDVQIDDGPQIRVRVLGIDTPETVKPDVPVQCWGPEASRWAHQILDGAQVRLSADLAADDVDKYGRSLRYITLPGGTDYSVLAAGEGMAREYPSHPTPLTKSAEIIAAQSNARSGQVGLWGPPCNGKSEN</sequence>
<dbReference type="RefSeq" id="WP_118604561.1">
    <property type="nucleotide sequence ID" value="NZ_CP050127.1"/>
</dbReference>
<dbReference type="AlphaFoldDB" id="A0A6G9D4C1"/>
<dbReference type="Proteomes" id="UP000502345">
    <property type="component" value="Plasmid plas4"/>
</dbReference>
<dbReference type="PROSITE" id="PS01123">
    <property type="entry name" value="TNASE_1"/>
    <property type="match status" value="1"/>
</dbReference>
<proteinExistence type="predicted"/>
<evidence type="ECO:0000313" key="2">
    <source>
        <dbReference type="EMBL" id="QIP44029.1"/>
    </source>
</evidence>
<name>A0A6G9D4C1_RHOER</name>
<protein>
    <submittedName>
        <fullName evidence="2">Nuclease</fullName>
    </submittedName>
</protein>
<dbReference type="SUPFAM" id="SSF50199">
    <property type="entry name" value="Staphylococcal nuclease"/>
    <property type="match status" value="1"/>
</dbReference>
<dbReference type="Pfam" id="PF00565">
    <property type="entry name" value="SNase"/>
    <property type="match status" value="1"/>
</dbReference>
<organism evidence="2 3">
    <name type="scientific">Rhodococcus erythropolis</name>
    <name type="common">Arthrobacter picolinophilus</name>
    <dbReference type="NCBI Taxonomy" id="1833"/>
    <lineage>
        <taxon>Bacteria</taxon>
        <taxon>Bacillati</taxon>
        <taxon>Actinomycetota</taxon>
        <taxon>Actinomycetes</taxon>
        <taxon>Mycobacteriales</taxon>
        <taxon>Nocardiaceae</taxon>
        <taxon>Rhodococcus</taxon>
        <taxon>Rhodococcus erythropolis group</taxon>
    </lineage>
</organism>
<dbReference type="GO" id="GO:0003676">
    <property type="term" value="F:nucleic acid binding"/>
    <property type="evidence" value="ECO:0007669"/>
    <property type="project" value="InterPro"/>
</dbReference>
<dbReference type="GO" id="GO:0004518">
    <property type="term" value="F:nuclease activity"/>
    <property type="evidence" value="ECO:0007669"/>
    <property type="project" value="InterPro"/>
</dbReference>
<reference evidence="2 3" key="1">
    <citation type="submission" date="2020-03" db="EMBL/GenBank/DDBJ databases">
        <title>Screen low temperature-resistant strains for efficient degradation of petroleum hydrocarbons under the low temperature.</title>
        <authorList>
            <person name="Wang Y."/>
            <person name="Chen J."/>
        </authorList>
    </citation>
    <scope>NUCLEOTIDE SEQUENCE [LARGE SCALE GENOMIC DNA]</scope>
    <source>
        <strain evidence="2 3">KB1</strain>
        <plasmid evidence="2 3">plas4</plasmid>
    </source>
</reference>
<dbReference type="PROSITE" id="PS50830">
    <property type="entry name" value="TNASE_3"/>
    <property type="match status" value="1"/>
</dbReference>
<keyword evidence="2" id="KW-0614">Plasmid</keyword>
<dbReference type="SMART" id="SM00318">
    <property type="entry name" value="SNc"/>
    <property type="match status" value="1"/>
</dbReference>
<dbReference type="InterPro" id="IPR016071">
    <property type="entry name" value="Staphylococal_nuclease_OB-fold"/>
</dbReference>
<evidence type="ECO:0000313" key="3">
    <source>
        <dbReference type="Proteomes" id="UP000502345"/>
    </source>
</evidence>
<accession>A0A6G9D4C1</accession>
<dbReference type="InterPro" id="IPR035437">
    <property type="entry name" value="SNase_OB-fold_sf"/>
</dbReference>
<gene>
    <name evidence="2" type="ORF">G9444_6786</name>
</gene>
<geneLocation type="plasmid" evidence="2 3">
    <name>plas4</name>
</geneLocation>